<evidence type="ECO:0000259" key="2">
    <source>
        <dbReference type="Pfam" id="PF08461"/>
    </source>
</evidence>
<sequence length="334" mass="38075">MISSERKIIEILKILSEQKEPVGAKFIADQLKKRGIYLTEPTVRYYLRILDERGLTKNYGLRGRVITEKGLKEIEKGDIADRIGYSISRVHECVFYSDFDVESGEGKVVANLAIFPREYLEEVLDMFYRCWKKGLTFSDKVIVDENIPFIEENEVGLYYISSFTLDAILYRNGIVSSPRFAGSIEISNFNFVRFTQVIGLEESSITALDLFIQRMYSDKDEESISNLLEKGEGEVYGMYREIPFVAREKTIEILEKLKEYGISPLYVIGELDKSVCGIPPKGVNKVGLVCVGPSTPVGILRALKVPIRVHISSEIIEFSKFKSLESYLEVKSYE</sequence>
<dbReference type="SUPFAM" id="SSF46785">
    <property type="entry name" value="Winged helix' DNA-binding domain"/>
    <property type="match status" value="1"/>
</dbReference>
<dbReference type="Gene3D" id="3.30.70.1360">
    <property type="entry name" value="mj0159-like"/>
    <property type="match status" value="1"/>
</dbReference>
<dbReference type="PANTHER" id="PTHR41964">
    <property type="entry name" value="GLOBAL NITROGEN REGULATOR NRPR"/>
    <property type="match status" value="1"/>
</dbReference>
<keyword evidence="4" id="KW-1185">Reference proteome</keyword>
<dbReference type="InterPro" id="IPR036390">
    <property type="entry name" value="WH_DNA-bd_sf"/>
</dbReference>
<dbReference type="PaxDb" id="589924-Ferp_2332"/>
<gene>
    <name evidence="3" type="ordered locus">Ferp_2332</name>
</gene>
<dbReference type="RefSeq" id="WP_012966789.1">
    <property type="nucleotide sequence ID" value="NC_013849.1"/>
</dbReference>
<feature type="domain" description="NrpR regulatory" evidence="1">
    <location>
        <begin position="83"/>
        <end position="322"/>
    </location>
</feature>
<dbReference type="eggNOG" id="arCOG02710">
    <property type="taxonomic scope" value="Archaea"/>
</dbReference>
<dbReference type="Pfam" id="PF01995">
    <property type="entry name" value="NRD1_2"/>
    <property type="match status" value="1"/>
</dbReference>
<dbReference type="Proteomes" id="UP000002613">
    <property type="component" value="Chromosome"/>
</dbReference>
<feature type="domain" description="Ribonuclease R winged-helix" evidence="2">
    <location>
        <begin position="9"/>
        <end position="74"/>
    </location>
</feature>
<dbReference type="InterPro" id="IPR036388">
    <property type="entry name" value="WH-like_DNA-bd_sf"/>
</dbReference>
<dbReference type="OrthoDB" id="358798at2157"/>
<organism evidence="3 4">
    <name type="scientific">Ferroglobus placidus (strain DSM 10642 / AEDII12DO)</name>
    <dbReference type="NCBI Taxonomy" id="589924"/>
    <lineage>
        <taxon>Archaea</taxon>
        <taxon>Methanobacteriati</taxon>
        <taxon>Methanobacteriota</taxon>
        <taxon>Archaeoglobi</taxon>
        <taxon>Archaeoglobales</taxon>
        <taxon>Archaeoglobaceae</taxon>
        <taxon>Ferroglobus</taxon>
    </lineage>
</organism>
<dbReference type="KEGG" id="fpl:Ferp_2332"/>
<accession>D3S1I8</accession>
<dbReference type="Gene3D" id="1.10.10.10">
    <property type="entry name" value="Winged helix-like DNA-binding domain superfamily/Winged helix DNA-binding domain"/>
    <property type="match status" value="1"/>
</dbReference>
<dbReference type="STRING" id="589924.Ferp_2332"/>
<dbReference type="PANTHER" id="PTHR41964:SF1">
    <property type="entry name" value="GLOBAL NITROGEN REGULATOR NRPR"/>
    <property type="match status" value="1"/>
</dbReference>
<dbReference type="InterPro" id="IPR036984">
    <property type="entry name" value="NrpR_dom_sf"/>
</dbReference>
<dbReference type="AlphaFoldDB" id="D3S1I8"/>
<evidence type="ECO:0008006" key="5">
    <source>
        <dbReference type="Google" id="ProtNLM"/>
    </source>
</evidence>
<dbReference type="Pfam" id="PF08461">
    <property type="entry name" value="WHD_RNase_R"/>
    <property type="match status" value="1"/>
</dbReference>
<evidence type="ECO:0000259" key="1">
    <source>
        <dbReference type="Pfam" id="PF01995"/>
    </source>
</evidence>
<evidence type="ECO:0000313" key="3">
    <source>
        <dbReference type="EMBL" id="ADC66452.1"/>
    </source>
</evidence>
<protein>
    <recommendedName>
        <fullName evidence="5">DUF128 domain-containing protein</fullName>
    </recommendedName>
</protein>
<dbReference type="EMBL" id="CP001899">
    <property type="protein sequence ID" value="ADC66452.1"/>
    <property type="molecule type" value="Genomic_DNA"/>
</dbReference>
<reference evidence="3 4" key="2">
    <citation type="journal article" date="2011" name="Stand. Genomic Sci.">
        <title>Complete genome sequence of Ferroglobus placidus AEDII12DO.</title>
        <authorList>
            <person name="Anderson I."/>
            <person name="Risso C."/>
            <person name="Holmes D."/>
            <person name="Lucas S."/>
            <person name="Copeland A."/>
            <person name="Lapidus A."/>
            <person name="Cheng J.F."/>
            <person name="Bruce D."/>
            <person name="Goodwin L."/>
            <person name="Pitluck S."/>
            <person name="Saunders E."/>
            <person name="Brettin T."/>
            <person name="Detter J.C."/>
            <person name="Han C."/>
            <person name="Tapia R."/>
            <person name="Larimer F."/>
            <person name="Land M."/>
            <person name="Hauser L."/>
            <person name="Woyke T."/>
            <person name="Lovley D."/>
            <person name="Kyrpides N."/>
            <person name="Ivanova N."/>
        </authorList>
    </citation>
    <scope>NUCLEOTIDE SEQUENCE [LARGE SCALE GENOMIC DNA]</scope>
    <source>
        <strain evidence="4">DSM 10642 / AEDII12DO</strain>
    </source>
</reference>
<dbReference type="GeneID" id="8779872"/>
<reference evidence="4" key="1">
    <citation type="submission" date="2010-02" db="EMBL/GenBank/DDBJ databases">
        <title>Complete sequence of Ferroglobus placidus DSM 10642.</title>
        <authorList>
            <consortium name="US DOE Joint Genome Institute"/>
            <person name="Lucas S."/>
            <person name="Copeland A."/>
            <person name="Lapidus A."/>
            <person name="Cheng J.-F."/>
            <person name="Bruce D."/>
            <person name="Goodwin L."/>
            <person name="Pitluck S."/>
            <person name="Saunders E."/>
            <person name="Brettin T."/>
            <person name="Detter J.C."/>
            <person name="Han C."/>
            <person name="Tapia R."/>
            <person name="Larimer F."/>
            <person name="Land M."/>
            <person name="Hauser L."/>
            <person name="Kyrpides N."/>
            <person name="Ivanova N."/>
            <person name="Holmes D."/>
            <person name="Lovley D."/>
            <person name="Kyrpides N."/>
            <person name="Anderson I.J."/>
            <person name="Woyke T."/>
        </authorList>
    </citation>
    <scope>NUCLEOTIDE SEQUENCE [LARGE SCALE GENOMIC DNA]</scope>
    <source>
        <strain evidence="4">DSM 10642 / AEDII12DO</strain>
    </source>
</reference>
<dbReference type="HOGENOM" id="CLU_073525_0_0_2"/>
<proteinExistence type="predicted"/>
<name>D3S1I8_FERPA</name>
<dbReference type="InterPro" id="IPR013668">
    <property type="entry name" value="RNase_R_HTH_12"/>
</dbReference>
<dbReference type="InterPro" id="IPR038982">
    <property type="entry name" value="NrpR"/>
</dbReference>
<evidence type="ECO:0000313" key="4">
    <source>
        <dbReference type="Proteomes" id="UP000002613"/>
    </source>
</evidence>
<dbReference type="InterPro" id="IPR002846">
    <property type="entry name" value="NRD"/>
</dbReference>